<feature type="region of interest" description="Disordered" evidence="2">
    <location>
        <begin position="1064"/>
        <end position="1108"/>
    </location>
</feature>
<keyword evidence="1" id="KW-0863">Zinc-finger</keyword>
<proteinExistence type="predicted"/>
<dbReference type="PROSITE" id="PS00028">
    <property type="entry name" value="ZINC_FINGER_C2H2_1"/>
    <property type="match status" value="1"/>
</dbReference>
<dbReference type="PANTHER" id="PTHR33845:SF1">
    <property type="entry name" value="C2H2-TYPE DOMAIN-CONTAINING PROTEIN"/>
    <property type="match status" value="1"/>
</dbReference>
<gene>
    <name evidence="4" type="ORF">CAEBREN_07625</name>
</gene>
<keyword evidence="1" id="KW-0479">Metal-binding</keyword>
<dbReference type="OrthoDB" id="5988132at2759"/>
<evidence type="ECO:0000256" key="2">
    <source>
        <dbReference type="SAM" id="MobiDB-lite"/>
    </source>
</evidence>
<accession>G0NYS2</accession>
<feature type="compositionally biased region" description="Basic and acidic residues" evidence="2">
    <location>
        <begin position="1079"/>
        <end position="1093"/>
    </location>
</feature>
<dbReference type="EMBL" id="GL379983">
    <property type="protein sequence ID" value="EGT40183.1"/>
    <property type="molecule type" value="Genomic_DNA"/>
</dbReference>
<evidence type="ECO:0000259" key="3">
    <source>
        <dbReference type="PROSITE" id="PS50157"/>
    </source>
</evidence>
<feature type="domain" description="C2H2-type" evidence="3">
    <location>
        <begin position="917"/>
        <end position="948"/>
    </location>
</feature>
<name>G0NYS2_CAEBE</name>
<dbReference type="Proteomes" id="UP000008068">
    <property type="component" value="Unassembled WGS sequence"/>
</dbReference>
<protein>
    <recommendedName>
        <fullName evidence="3">C2H2-type domain-containing protein</fullName>
    </recommendedName>
</protein>
<organism evidence="5">
    <name type="scientific">Caenorhabditis brenneri</name>
    <name type="common">Nematode worm</name>
    <dbReference type="NCBI Taxonomy" id="135651"/>
    <lineage>
        <taxon>Eukaryota</taxon>
        <taxon>Metazoa</taxon>
        <taxon>Ecdysozoa</taxon>
        <taxon>Nematoda</taxon>
        <taxon>Chromadorea</taxon>
        <taxon>Rhabditida</taxon>
        <taxon>Rhabditina</taxon>
        <taxon>Rhabditomorpha</taxon>
        <taxon>Rhabditoidea</taxon>
        <taxon>Rhabditidae</taxon>
        <taxon>Peloderinae</taxon>
        <taxon>Caenorhabditis</taxon>
    </lineage>
</organism>
<keyword evidence="1" id="KW-0862">Zinc</keyword>
<dbReference type="GO" id="GO:0008270">
    <property type="term" value="F:zinc ion binding"/>
    <property type="evidence" value="ECO:0007669"/>
    <property type="project" value="UniProtKB-KW"/>
</dbReference>
<reference evidence="5" key="1">
    <citation type="submission" date="2011-07" db="EMBL/GenBank/DDBJ databases">
        <authorList>
            <consortium name="Caenorhabditis brenneri Sequencing and Analysis Consortium"/>
            <person name="Wilson R.K."/>
        </authorList>
    </citation>
    <scope>NUCLEOTIDE SEQUENCE [LARGE SCALE GENOMIC DNA]</scope>
    <source>
        <strain evidence="5">PB2801</strain>
    </source>
</reference>
<dbReference type="eggNOG" id="ENOG502QS0X">
    <property type="taxonomic scope" value="Eukaryota"/>
</dbReference>
<dbReference type="PANTHER" id="PTHR33845">
    <property type="entry name" value="C2H2-TYPE DOMAIN-CONTAINING PROTEIN"/>
    <property type="match status" value="1"/>
</dbReference>
<dbReference type="PROSITE" id="PS50157">
    <property type="entry name" value="ZINC_FINGER_C2H2_2"/>
    <property type="match status" value="1"/>
</dbReference>
<sequence length="1145" mass="129356">MNVFCNLGPNLLNYLKEQQTAATAPPAKKPRIEKSCFFSQLRKSAYEYRDRPVKSEVSLDCEGDEESLTKYSDTSIDQRTGATNALSLLLCRGAGECDLDFSNPATIEKWKDVKICAHHANELLLKWGDTKGFKTKHIMKDKGDVCSMPDKICPTHNGRPATHLRILTVKESNLILKQYGILVHPGIPICHKHGEEVDALKETKTSISHEKTKYQNNPETSKTCDKSSYHYPGESVKDEAALALQKFTDKIGVKRVCYPNKPFINLREDSKRKKVCSLKQIIDGAAEIMAPSYSSELKRMVFKKYEDEEMWSIGSTKEFDKLLKQVSLHFLSAENRQEKLIILGLVANSVPLSKIQQYLPNLSPSVMIGLPYGNRKVKTSDGTKVVIPDSIRQLSFSEIFTMYENHRKEENDEKNDFQLSKSSIFRILDICAATDRKASTCVDYYIANGLEAFDKLHEILDGWIKESLTADDILKHLKSGLLDALQYLRTDFRLHVKQFSRVADHCATFGLSDPKQSEYSTSCATGPHAHKHDYKCDRCETLNATLTEIKKFGKNFQDSSQEIIDNDGSDALDTDKMTFEKRKLEVEMIKRHEHEILEMKKHILRSAFTDQERQNIVNSLSENEGLVTLDFAQKYLPTWHREKQADYFGKKGISYHVAHITANVSMKYVQHTFVHIYQQDVSQDSKLVVQTVSHILSELKKIGIKAVTLRSDNAGCYHSAPTMHSLHSLMEITGVTIKAYTFSEAQNGKGASDRGASQVKYKAERYIVQGHDITTSQQFFDAMKFEPTLNGFSFHHGTITTEDTDDAKWKGISELNHFIVETGGIRAFRYGGIGEGSFIEKTALKPLKGSYVFDSSGFVPTLTTADQEKKSVLQGEITKFWYYSSCVKSKSCGPEPDTASPEIDDQLRNDAEIGNVYACPEPGCSATFLKSSNLDYHVLKDQHKKSPEKVTMRDYALNLFSNFLENVQKEHTAEFVSNALNQFEESTIPTNLAVGHSLPEKKTNKPFGTKVTSWLKGLFDEGLKKKAKAHDPTVVAQRMMTERNADGSLMFSGEELKTTSQISGYFKREAEKRRNKSAAKREAPTESTKKVEELDYTPDEEEHPEAGLARWVKDEAFQPIADRIMHAILQDNYFAHPVVQNVPKA</sequence>
<evidence type="ECO:0000256" key="1">
    <source>
        <dbReference type="PROSITE-ProRule" id="PRU00042"/>
    </source>
</evidence>
<dbReference type="AlphaFoldDB" id="G0NYS2"/>
<feature type="compositionally biased region" description="Acidic residues" evidence="2">
    <location>
        <begin position="1094"/>
        <end position="1103"/>
    </location>
</feature>
<dbReference type="STRING" id="135651.G0NYS2"/>
<evidence type="ECO:0000313" key="4">
    <source>
        <dbReference type="EMBL" id="EGT40183.1"/>
    </source>
</evidence>
<evidence type="ECO:0000313" key="5">
    <source>
        <dbReference type="Proteomes" id="UP000008068"/>
    </source>
</evidence>
<dbReference type="InterPro" id="IPR013087">
    <property type="entry name" value="Znf_C2H2_type"/>
</dbReference>
<keyword evidence="5" id="KW-1185">Reference proteome</keyword>
<dbReference type="HOGENOM" id="CLU_003061_0_0_1"/>
<dbReference type="InParanoid" id="G0NYS2"/>